<evidence type="ECO:0000256" key="2">
    <source>
        <dbReference type="ARBA" id="ARBA00005321"/>
    </source>
</evidence>
<keyword evidence="6" id="KW-0472">Membrane</keyword>
<keyword evidence="5" id="KW-0732">Signal</keyword>
<dbReference type="InterPro" id="IPR010536">
    <property type="entry name" value="RGM_N"/>
</dbReference>
<evidence type="ECO:0000313" key="11">
    <source>
        <dbReference type="EMBL" id="CAI9717371.1"/>
    </source>
</evidence>
<dbReference type="InterPro" id="IPR009496">
    <property type="entry name" value="RGM_C"/>
</dbReference>
<dbReference type="PANTHER" id="PTHR31428">
    <property type="entry name" value="RGM DOMAIN FAMILY MEMBER DRAG-1"/>
    <property type="match status" value="1"/>
</dbReference>
<keyword evidence="3" id="KW-1003">Cell membrane</keyword>
<dbReference type="Pfam" id="PF06534">
    <property type="entry name" value="RGM_C"/>
    <property type="match status" value="1"/>
</dbReference>
<keyword evidence="8" id="KW-0449">Lipoprotein</keyword>
<evidence type="ECO:0000256" key="8">
    <source>
        <dbReference type="ARBA" id="ARBA00023288"/>
    </source>
</evidence>
<dbReference type="Proteomes" id="UP001162480">
    <property type="component" value="Chromosome 2"/>
</dbReference>
<dbReference type="GO" id="GO:0030509">
    <property type="term" value="P:BMP signaling pathway"/>
    <property type="evidence" value="ECO:0007669"/>
    <property type="project" value="TreeGrafter"/>
</dbReference>
<dbReference type="GO" id="GO:0015026">
    <property type="term" value="F:coreceptor activity"/>
    <property type="evidence" value="ECO:0007669"/>
    <property type="project" value="TreeGrafter"/>
</dbReference>
<organism evidence="11 12">
    <name type="scientific">Octopus vulgaris</name>
    <name type="common">Common octopus</name>
    <dbReference type="NCBI Taxonomy" id="6645"/>
    <lineage>
        <taxon>Eukaryota</taxon>
        <taxon>Metazoa</taxon>
        <taxon>Spiralia</taxon>
        <taxon>Lophotrochozoa</taxon>
        <taxon>Mollusca</taxon>
        <taxon>Cephalopoda</taxon>
        <taxon>Coleoidea</taxon>
        <taxon>Octopodiformes</taxon>
        <taxon>Octopoda</taxon>
        <taxon>Incirrata</taxon>
        <taxon>Octopodidae</taxon>
        <taxon>Octopus</taxon>
    </lineage>
</organism>
<gene>
    <name evidence="11" type="ORF">OCTVUL_1B007286</name>
</gene>
<evidence type="ECO:0000256" key="7">
    <source>
        <dbReference type="ARBA" id="ARBA00023180"/>
    </source>
</evidence>
<reference evidence="11" key="1">
    <citation type="submission" date="2023-08" db="EMBL/GenBank/DDBJ databases">
        <authorList>
            <person name="Alioto T."/>
            <person name="Alioto T."/>
            <person name="Gomez Garrido J."/>
        </authorList>
    </citation>
    <scope>NUCLEOTIDE SEQUENCE</scope>
</reference>
<dbReference type="GO" id="GO:0005886">
    <property type="term" value="C:plasma membrane"/>
    <property type="evidence" value="ECO:0007669"/>
    <property type="project" value="UniProtKB-SubCell"/>
</dbReference>
<evidence type="ECO:0000259" key="9">
    <source>
        <dbReference type="Pfam" id="PF06534"/>
    </source>
</evidence>
<name>A0AA36AKZ5_OCTVU</name>
<proteinExistence type="inferred from homology"/>
<dbReference type="AlphaFoldDB" id="A0AA36AKZ5"/>
<feature type="domain" description="Repulsive guidance molecule N-terminal" evidence="10">
    <location>
        <begin position="2"/>
        <end position="65"/>
    </location>
</feature>
<evidence type="ECO:0000313" key="12">
    <source>
        <dbReference type="Proteomes" id="UP001162480"/>
    </source>
</evidence>
<evidence type="ECO:0008006" key="13">
    <source>
        <dbReference type="Google" id="ProtNLM"/>
    </source>
</evidence>
<dbReference type="Pfam" id="PF06535">
    <property type="entry name" value="RGM_N"/>
    <property type="match status" value="1"/>
</dbReference>
<accession>A0AA36AKZ5</accession>
<keyword evidence="4" id="KW-0336">GPI-anchor</keyword>
<evidence type="ECO:0000256" key="5">
    <source>
        <dbReference type="ARBA" id="ARBA00022729"/>
    </source>
</evidence>
<dbReference type="GO" id="GO:0098552">
    <property type="term" value="C:side of membrane"/>
    <property type="evidence" value="ECO:0007669"/>
    <property type="project" value="UniProtKB-KW"/>
</dbReference>
<comment type="subcellular location">
    <subcellularLocation>
        <location evidence="1">Cell membrane</location>
        <topology evidence="1">Lipid-anchor</topology>
        <topology evidence="1">GPI-anchor</topology>
    </subcellularLocation>
</comment>
<evidence type="ECO:0000256" key="6">
    <source>
        <dbReference type="ARBA" id="ARBA00023136"/>
    </source>
</evidence>
<evidence type="ECO:0000256" key="1">
    <source>
        <dbReference type="ARBA" id="ARBA00004609"/>
    </source>
</evidence>
<evidence type="ECO:0000259" key="10">
    <source>
        <dbReference type="Pfam" id="PF06535"/>
    </source>
</evidence>
<protein>
    <recommendedName>
        <fullName evidence="13">Repulsive guidance molecule A</fullName>
    </recommendedName>
</protein>
<evidence type="ECO:0000256" key="3">
    <source>
        <dbReference type="ARBA" id="ARBA00022475"/>
    </source>
</evidence>
<comment type="similarity">
    <text evidence="2">Belongs to the repulsive guidance molecule (RGM) family.</text>
</comment>
<evidence type="ECO:0000256" key="4">
    <source>
        <dbReference type="ARBA" id="ARBA00022622"/>
    </source>
</evidence>
<keyword evidence="12" id="KW-1185">Reference proteome</keyword>
<dbReference type="EMBL" id="OX597815">
    <property type="protein sequence ID" value="CAI9717371.1"/>
    <property type="molecule type" value="Genomic_DNA"/>
</dbReference>
<sequence length="381" mass="43309">MCQKHWPAYHISRNKDSSNTDSHSCISLRTTWHCIHKVTRGCAGSLEYYTEKSRVKSQMELYKCPFEGDIYNTTNAIQRPPAHPPDPECIYNGKGAYKHCGLFGDPHLRTFDHKCQTCKIEGAWPLVNNKHLIVMVTNKRVGLDSSATATSLLTVMIKRNDKCGSTNVITYVTHERSLPNAFDGGATHYGPGKEIELKVLEPSKYVKIHIKYIDTTILVRHIGRYFTFSIRMPEEIVNSSTADEQPELCVDGCPKLQQIDYKKFLARRQEKLREYERENKIDMLRVEAETACRNANVAGFYFDSCVFDLMTTGDNNFTAAAYNAWQDLLKLNPEIAKNGRNRTDLSIYDSRFSGISPLGATTFTNLLVLSCTLLTIWLHCL</sequence>
<dbReference type="PANTHER" id="PTHR31428:SF6">
    <property type="entry name" value="REPULSIVE GUIDANCE MOLECULE B HOMOLOG DRAG-1"/>
    <property type="match status" value="1"/>
</dbReference>
<keyword evidence="7" id="KW-0325">Glycoprotein</keyword>
<dbReference type="Gene3D" id="3.40.1000.10">
    <property type="entry name" value="Mog1/PsbP, alpha/beta/alpha sandwich"/>
    <property type="match status" value="1"/>
</dbReference>
<feature type="domain" description="Repulsive guidance molecule C-terminal" evidence="9">
    <location>
        <begin position="97"/>
        <end position="333"/>
    </location>
</feature>
<dbReference type="InterPro" id="IPR040287">
    <property type="entry name" value="RGM"/>
</dbReference>